<evidence type="ECO:0000256" key="7">
    <source>
        <dbReference type="PROSITE-ProRule" id="PRU00042"/>
    </source>
</evidence>
<dbReference type="AlphaFoldDB" id="A0A8T2PX08"/>
<dbReference type="OrthoDB" id="8922241at2759"/>
<comment type="caution">
    <text evidence="11">The sequence shown here is derived from an EMBL/GenBank/DDBJ whole genome shotgun (WGS) entry which is preliminary data.</text>
</comment>
<dbReference type="PROSITE" id="PS50157">
    <property type="entry name" value="ZINC_FINGER_C2H2_2"/>
    <property type="match status" value="3"/>
</dbReference>
<dbReference type="InterPro" id="IPR036236">
    <property type="entry name" value="Znf_C2H2_sf"/>
</dbReference>
<dbReference type="FunFam" id="3.30.160.60:FF:002281">
    <property type="match status" value="1"/>
</dbReference>
<organism evidence="11 12">
    <name type="scientific">Albula glossodonta</name>
    <name type="common">roundjaw bonefish</name>
    <dbReference type="NCBI Taxonomy" id="121402"/>
    <lineage>
        <taxon>Eukaryota</taxon>
        <taxon>Metazoa</taxon>
        <taxon>Chordata</taxon>
        <taxon>Craniata</taxon>
        <taxon>Vertebrata</taxon>
        <taxon>Euteleostomi</taxon>
        <taxon>Actinopterygii</taxon>
        <taxon>Neopterygii</taxon>
        <taxon>Teleostei</taxon>
        <taxon>Albuliformes</taxon>
        <taxon>Albulidae</taxon>
        <taxon>Albula</taxon>
    </lineage>
</organism>
<dbReference type="PANTHER" id="PTHR24394:SF29">
    <property type="entry name" value="MYONEURIN"/>
    <property type="match status" value="1"/>
</dbReference>
<dbReference type="GO" id="GO:0005634">
    <property type="term" value="C:nucleus"/>
    <property type="evidence" value="ECO:0007669"/>
    <property type="project" value="UniProtKB-SubCell"/>
</dbReference>
<dbReference type="Proteomes" id="UP000824540">
    <property type="component" value="Unassembled WGS sequence"/>
</dbReference>
<keyword evidence="4 7" id="KW-0863">Zinc-finger</keyword>
<evidence type="ECO:0000256" key="8">
    <source>
        <dbReference type="SAM" id="Coils"/>
    </source>
</evidence>
<evidence type="ECO:0000313" key="11">
    <source>
        <dbReference type="EMBL" id="KAG9355873.1"/>
    </source>
</evidence>
<comment type="subcellular location">
    <subcellularLocation>
        <location evidence="1">Nucleus</location>
    </subcellularLocation>
</comment>
<feature type="domain" description="C2H2-type" evidence="10">
    <location>
        <begin position="446"/>
        <end position="473"/>
    </location>
</feature>
<keyword evidence="6" id="KW-0539">Nucleus</keyword>
<evidence type="ECO:0000256" key="9">
    <source>
        <dbReference type="SAM" id="MobiDB-lite"/>
    </source>
</evidence>
<feature type="coiled-coil region" evidence="8">
    <location>
        <begin position="34"/>
        <end position="61"/>
    </location>
</feature>
<keyword evidence="5" id="KW-0862">Zinc</keyword>
<dbReference type="PANTHER" id="PTHR24394">
    <property type="entry name" value="ZINC FINGER PROTEIN"/>
    <property type="match status" value="1"/>
</dbReference>
<accession>A0A8T2PX08</accession>
<protein>
    <recommendedName>
        <fullName evidence="10">C2H2-type domain-containing protein</fullName>
    </recommendedName>
</protein>
<feature type="domain" description="C2H2-type" evidence="10">
    <location>
        <begin position="474"/>
        <end position="502"/>
    </location>
</feature>
<evidence type="ECO:0000256" key="3">
    <source>
        <dbReference type="ARBA" id="ARBA00022737"/>
    </source>
</evidence>
<feature type="domain" description="C2H2-type" evidence="10">
    <location>
        <begin position="418"/>
        <end position="445"/>
    </location>
</feature>
<dbReference type="GO" id="GO:0008270">
    <property type="term" value="F:zinc ion binding"/>
    <property type="evidence" value="ECO:0007669"/>
    <property type="project" value="UniProtKB-KW"/>
</dbReference>
<keyword evidence="12" id="KW-1185">Reference proteome</keyword>
<dbReference type="Gene3D" id="3.30.160.60">
    <property type="entry name" value="Classic Zinc Finger"/>
    <property type="match status" value="3"/>
</dbReference>
<evidence type="ECO:0000256" key="2">
    <source>
        <dbReference type="ARBA" id="ARBA00022723"/>
    </source>
</evidence>
<dbReference type="PROSITE" id="PS00028">
    <property type="entry name" value="ZINC_FINGER_C2H2_1"/>
    <property type="match status" value="3"/>
</dbReference>
<dbReference type="SUPFAM" id="SSF57667">
    <property type="entry name" value="beta-beta-alpha zinc fingers"/>
    <property type="match status" value="2"/>
</dbReference>
<evidence type="ECO:0000313" key="12">
    <source>
        <dbReference type="Proteomes" id="UP000824540"/>
    </source>
</evidence>
<dbReference type="FunFam" id="3.30.160.60:FF:000759">
    <property type="entry name" value="zinc finger protein 16"/>
    <property type="match status" value="1"/>
</dbReference>
<dbReference type="InterPro" id="IPR013087">
    <property type="entry name" value="Znf_C2H2_type"/>
</dbReference>
<keyword evidence="2" id="KW-0479">Metal-binding</keyword>
<reference evidence="11" key="1">
    <citation type="thesis" date="2021" institute="BYU ScholarsArchive" country="Provo, UT, USA">
        <title>Applications of and Algorithms for Genome Assembly and Genomic Analyses with an Emphasis on Marine Teleosts.</title>
        <authorList>
            <person name="Pickett B.D."/>
        </authorList>
    </citation>
    <scope>NUCLEOTIDE SEQUENCE</scope>
    <source>
        <strain evidence="11">HI-2016</strain>
    </source>
</reference>
<evidence type="ECO:0000256" key="6">
    <source>
        <dbReference type="ARBA" id="ARBA00023242"/>
    </source>
</evidence>
<sequence length="504" mass="55878">MSNCVPFHTQLASIMEVLAKAAVAEICELVDDGYAVLHLEISRKQKENEALKKKLHMMEMRLARGSIQKTQAREVTVDIRSSDGVPVFSELTLRGAASVPVDDFPAIDGLFSKQPSISLWRDGETSSVNGVQSPLHSVTTDEAAVMEEEVPESLIIKEERLDEDLESSDSQRGININEDRAVESDSSERIPVLDTQTVPAPGSEELSEQHRTRPGVWDEGGLDAGLKAEPEIKTVNLQDTAGRLNRLGNEYVLYDRPSQLDTFFTQKTIENETRGHACSYTANPDSESLSAHTELQIGSTTAKDGDKVLPSLRSLNGMDSLPFEEEAGIHPGWNKESLSGSMYTPYRHNRREWETEKLQAENVSNIFSAHTQVAPKDNMVISKSKALAMTSSAPCDESFTTSLGMKCHRKSGTRARRFICTFCGKSFTSPQNLETHIRVHTGERPFSCAQCGKRFTQSGHLKTHQSVHTGERPFMCTHCGKRFAGKQNLRIHQQRNHPAESNVG</sequence>
<feature type="region of interest" description="Disordered" evidence="9">
    <location>
        <begin position="197"/>
        <end position="216"/>
    </location>
</feature>
<keyword evidence="8" id="KW-0175">Coiled coil</keyword>
<evidence type="ECO:0000256" key="1">
    <source>
        <dbReference type="ARBA" id="ARBA00004123"/>
    </source>
</evidence>
<evidence type="ECO:0000259" key="10">
    <source>
        <dbReference type="PROSITE" id="PS50157"/>
    </source>
</evidence>
<dbReference type="FunFam" id="3.30.160.60:FF:000625">
    <property type="entry name" value="Zinc finger protein 536"/>
    <property type="match status" value="1"/>
</dbReference>
<dbReference type="SMART" id="SM00355">
    <property type="entry name" value="ZnF_C2H2"/>
    <property type="match status" value="3"/>
</dbReference>
<evidence type="ECO:0000256" key="4">
    <source>
        <dbReference type="ARBA" id="ARBA00022771"/>
    </source>
</evidence>
<keyword evidence="3" id="KW-0677">Repeat</keyword>
<dbReference type="Pfam" id="PF00096">
    <property type="entry name" value="zf-C2H2"/>
    <property type="match status" value="3"/>
</dbReference>
<dbReference type="EMBL" id="JAFBMS010000001">
    <property type="protein sequence ID" value="KAG9355873.1"/>
    <property type="molecule type" value="Genomic_DNA"/>
</dbReference>
<dbReference type="GO" id="GO:0000981">
    <property type="term" value="F:DNA-binding transcription factor activity, RNA polymerase II-specific"/>
    <property type="evidence" value="ECO:0007669"/>
    <property type="project" value="TreeGrafter"/>
</dbReference>
<proteinExistence type="predicted"/>
<name>A0A8T2PX08_9TELE</name>
<evidence type="ECO:0000256" key="5">
    <source>
        <dbReference type="ARBA" id="ARBA00022833"/>
    </source>
</evidence>
<gene>
    <name evidence="11" type="ORF">JZ751_000716</name>
</gene>